<keyword evidence="3" id="KW-1185">Reference proteome</keyword>
<sequence>MGTGTGAEAAGVPARDVSCPASGPVAWAQAGPREVSRSIAALPARSRIRFITVIVVVVLQLGKPGGGRHPDRGAHRSHGGWIPRL</sequence>
<protein>
    <submittedName>
        <fullName evidence="2">Uncharacterized protein</fullName>
    </submittedName>
</protein>
<organism evidence="2 3">
    <name type="scientific">Sphaerotilus microaerophilus</name>
    <dbReference type="NCBI Taxonomy" id="2914710"/>
    <lineage>
        <taxon>Bacteria</taxon>
        <taxon>Pseudomonadati</taxon>
        <taxon>Pseudomonadota</taxon>
        <taxon>Betaproteobacteria</taxon>
        <taxon>Burkholderiales</taxon>
        <taxon>Sphaerotilaceae</taxon>
        <taxon>Sphaerotilus</taxon>
    </lineage>
</organism>
<gene>
    <name evidence="2" type="ORF">CATMQ487_07530</name>
</gene>
<dbReference type="EMBL" id="AP025730">
    <property type="protein sequence ID" value="BDI03783.1"/>
    <property type="molecule type" value="Genomic_DNA"/>
</dbReference>
<name>A0ABN6PJ46_9BURK</name>
<accession>A0ABN6PJ46</accession>
<dbReference type="Proteomes" id="UP001057498">
    <property type="component" value="Chromosome"/>
</dbReference>
<evidence type="ECO:0000313" key="2">
    <source>
        <dbReference type="EMBL" id="BDI03783.1"/>
    </source>
</evidence>
<evidence type="ECO:0000256" key="1">
    <source>
        <dbReference type="SAM" id="MobiDB-lite"/>
    </source>
</evidence>
<reference evidence="2" key="1">
    <citation type="submission" date="2022-04" db="EMBL/GenBank/DDBJ databases">
        <title>Whole genome sequence of Sphaerotilus sp. FB-5.</title>
        <authorList>
            <person name="Takeda M."/>
            <person name="Narihara S."/>
            <person name="Akimoto M."/>
            <person name="Akimoto R."/>
            <person name="Nishiyashiki S."/>
            <person name="Murakami T."/>
        </authorList>
    </citation>
    <scope>NUCLEOTIDE SEQUENCE</scope>
    <source>
        <strain evidence="2">FB-5</strain>
    </source>
</reference>
<proteinExistence type="predicted"/>
<feature type="region of interest" description="Disordered" evidence="1">
    <location>
        <begin position="65"/>
        <end position="85"/>
    </location>
</feature>
<evidence type="ECO:0000313" key="3">
    <source>
        <dbReference type="Proteomes" id="UP001057498"/>
    </source>
</evidence>